<dbReference type="GO" id="GO:0102208">
    <property type="term" value="F:2-polyprenyl-6-hydroxyphenol methylase activity"/>
    <property type="evidence" value="ECO:0007669"/>
    <property type="project" value="UniProtKB-EC"/>
</dbReference>
<dbReference type="EMBL" id="JBHTBF010000001">
    <property type="protein sequence ID" value="MFC7315828.1"/>
    <property type="molecule type" value="Genomic_DNA"/>
</dbReference>
<dbReference type="Proteomes" id="UP001596547">
    <property type="component" value="Unassembled WGS sequence"/>
</dbReference>
<accession>A0ABD6A5J8</accession>
<dbReference type="EC" id="2.1.1.222" evidence="1"/>
<organism evidence="1 2">
    <name type="scientific">Halomarina halobia</name>
    <dbReference type="NCBI Taxonomy" id="3033386"/>
    <lineage>
        <taxon>Archaea</taxon>
        <taxon>Methanobacteriati</taxon>
        <taxon>Methanobacteriota</taxon>
        <taxon>Stenosarchaea group</taxon>
        <taxon>Halobacteria</taxon>
        <taxon>Halobacteriales</taxon>
        <taxon>Natronomonadaceae</taxon>
        <taxon>Halomarina</taxon>
    </lineage>
</organism>
<evidence type="ECO:0000313" key="1">
    <source>
        <dbReference type="EMBL" id="MFC7315828.1"/>
    </source>
</evidence>
<dbReference type="Gene3D" id="3.40.50.150">
    <property type="entry name" value="Vaccinia Virus protein VP39"/>
    <property type="match status" value="1"/>
</dbReference>
<dbReference type="PANTHER" id="PTHR43861">
    <property type="entry name" value="TRANS-ACONITATE 2-METHYLTRANSFERASE-RELATED"/>
    <property type="match status" value="1"/>
</dbReference>
<dbReference type="EC" id="2.1.1.64" evidence="1"/>
<sequence length="217" mass="24235">MSHDTTAATDRRSFGHISNLRTRALLEAVPVGGSILDIGCVQHDAAAEHSNEWVHKYLYEIGDEVLGLDYLEDDVETLTDRGYDAVCADAQNFDLDRTFDTIVAGEIIEHLADLGGFLESVHRHLAPDGTFVLSTPNAWTFHRFRQALLRQDVSCNPEHICWFDERTIRQLLARHGFAIDRLEYVRPTEPGLSRLLYDLGRETIGGASLLVTASSGE</sequence>
<keyword evidence="1" id="KW-0489">Methyltransferase</keyword>
<dbReference type="GeneID" id="79314804"/>
<proteinExistence type="predicted"/>
<dbReference type="RefSeq" id="WP_276305229.1">
    <property type="nucleotide sequence ID" value="NZ_CP119992.1"/>
</dbReference>
<dbReference type="GO" id="GO:0061542">
    <property type="term" value="F:3-demethylubiquinol 3-O-methyltransferase activity"/>
    <property type="evidence" value="ECO:0007669"/>
    <property type="project" value="UniProtKB-EC"/>
</dbReference>
<dbReference type="AlphaFoldDB" id="A0ABD6A5J8"/>
<evidence type="ECO:0000313" key="2">
    <source>
        <dbReference type="Proteomes" id="UP001596547"/>
    </source>
</evidence>
<gene>
    <name evidence="1" type="ORF">ACFQPE_03330</name>
</gene>
<name>A0ABD6A5J8_9EURY</name>
<protein>
    <submittedName>
        <fullName evidence="1">Class I SAM-dependent methyltransferase</fullName>
        <ecNumber evidence="1">2.1.1.222</ecNumber>
        <ecNumber evidence="1">2.1.1.64</ecNumber>
    </submittedName>
</protein>
<comment type="caution">
    <text evidence="1">The sequence shown here is derived from an EMBL/GenBank/DDBJ whole genome shotgun (WGS) entry which is preliminary data.</text>
</comment>
<dbReference type="GO" id="GO:0032259">
    <property type="term" value="P:methylation"/>
    <property type="evidence" value="ECO:0007669"/>
    <property type="project" value="UniProtKB-KW"/>
</dbReference>
<keyword evidence="2" id="KW-1185">Reference proteome</keyword>
<dbReference type="SUPFAM" id="SSF53335">
    <property type="entry name" value="S-adenosyl-L-methionine-dependent methyltransferases"/>
    <property type="match status" value="1"/>
</dbReference>
<keyword evidence="1" id="KW-0808">Transferase</keyword>
<reference evidence="1 2" key="1">
    <citation type="journal article" date="2019" name="Int. J. Syst. Evol. Microbiol.">
        <title>The Global Catalogue of Microorganisms (GCM) 10K type strain sequencing project: providing services to taxonomists for standard genome sequencing and annotation.</title>
        <authorList>
            <consortium name="The Broad Institute Genomics Platform"/>
            <consortium name="The Broad Institute Genome Sequencing Center for Infectious Disease"/>
            <person name="Wu L."/>
            <person name="Ma J."/>
        </authorList>
    </citation>
    <scope>NUCLEOTIDE SEQUENCE [LARGE SCALE GENOMIC DNA]</scope>
    <source>
        <strain evidence="1 2">PSR21</strain>
    </source>
</reference>
<dbReference type="Pfam" id="PF13489">
    <property type="entry name" value="Methyltransf_23"/>
    <property type="match status" value="1"/>
</dbReference>
<dbReference type="InterPro" id="IPR029063">
    <property type="entry name" value="SAM-dependent_MTases_sf"/>
</dbReference>